<protein>
    <submittedName>
        <fullName evidence="1">Uncharacterized protein</fullName>
    </submittedName>
</protein>
<reference evidence="1" key="2">
    <citation type="submission" date="2020-09" db="EMBL/GenBank/DDBJ databases">
        <authorList>
            <person name="Sun Q."/>
            <person name="Ohkuma M."/>
        </authorList>
    </citation>
    <scope>NUCLEOTIDE SEQUENCE</scope>
    <source>
        <strain evidence="1">JCM 3051</strain>
    </source>
</reference>
<accession>A0A8H9GMP1</accession>
<organism evidence="1 2">
    <name type="scientific">Promicromonospora citrea</name>
    <dbReference type="NCBI Taxonomy" id="43677"/>
    <lineage>
        <taxon>Bacteria</taxon>
        <taxon>Bacillati</taxon>
        <taxon>Actinomycetota</taxon>
        <taxon>Actinomycetes</taxon>
        <taxon>Micrococcales</taxon>
        <taxon>Promicromonosporaceae</taxon>
        <taxon>Promicromonospora</taxon>
    </lineage>
</organism>
<keyword evidence="2" id="KW-1185">Reference proteome</keyword>
<dbReference type="Proteomes" id="UP000655589">
    <property type="component" value="Unassembled WGS sequence"/>
</dbReference>
<reference evidence="1" key="1">
    <citation type="journal article" date="2014" name="Int. J. Syst. Evol. Microbiol.">
        <title>Complete genome sequence of Corynebacterium casei LMG S-19264T (=DSM 44701T), isolated from a smear-ripened cheese.</title>
        <authorList>
            <consortium name="US DOE Joint Genome Institute (JGI-PGF)"/>
            <person name="Walter F."/>
            <person name="Albersmeier A."/>
            <person name="Kalinowski J."/>
            <person name="Ruckert C."/>
        </authorList>
    </citation>
    <scope>NUCLEOTIDE SEQUENCE</scope>
    <source>
        <strain evidence="1">JCM 3051</strain>
    </source>
</reference>
<evidence type="ECO:0000313" key="2">
    <source>
        <dbReference type="Proteomes" id="UP000655589"/>
    </source>
</evidence>
<dbReference type="EMBL" id="BMPT01000016">
    <property type="protein sequence ID" value="GGM36120.1"/>
    <property type="molecule type" value="Genomic_DNA"/>
</dbReference>
<comment type="caution">
    <text evidence="1">The sequence shown here is derived from an EMBL/GenBank/DDBJ whole genome shotgun (WGS) entry which is preliminary data.</text>
</comment>
<gene>
    <name evidence="1" type="ORF">GCM10010102_34320</name>
</gene>
<proteinExistence type="predicted"/>
<sequence>MNDVDRLLAQCSWLAEDISVGGPPEQHRPVKLPGLPAFSRLLSTATTTPVRIDGVGHELLAWGPAAARRGWLCRSPEPDDNGAEVPETLRSVWTATGGIVGHFGEPTSPWWWINCDAVLTREAAGSGVDGVFAAYRWMWTDEGLEVPVKSEDFVVVATEANGNLTLAHRRTGEIIWFAPDHAESGVSVLPGCPEYTLYTFDAAPDLPSWVEAGATQWGS</sequence>
<dbReference type="AlphaFoldDB" id="A0A8H9GMP1"/>
<evidence type="ECO:0000313" key="1">
    <source>
        <dbReference type="EMBL" id="GGM36120.1"/>
    </source>
</evidence>
<name>A0A8H9GMP1_9MICO</name>